<evidence type="ECO:0000313" key="2">
    <source>
        <dbReference type="Proteomes" id="UP001207276"/>
    </source>
</evidence>
<organism evidence="1 2">
    <name type="scientific">Curtobacterium poinsettiae</name>
    <dbReference type="NCBI Taxonomy" id="159612"/>
    <lineage>
        <taxon>Bacteria</taxon>
        <taxon>Bacillati</taxon>
        <taxon>Actinomycetota</taxon>
        <taxon>Actinomycetes</taxon>
        <taxon>Micrococcales</taxon>
        <taxon>Microbacteriaceae</taxon>
        <taxon>Curtobacterium</taxon>
    </lineage>
</organism>
<name>A0ABT3S6F7_9MICO</name>
<dbReference type="EMBL" id="JAPJDE010000005">
    <property type="protein sequence ID" value="MCX2849829.1"/>
    <property type="molecule type" value="Genomic_DNA"/>
</dbReference>
<reference evidence="1 2" key="1">
    <citation type="submission" date="2022-11" db="EMBL/GenBank/DDBJ databases">
        <title>Taxonomy of Curtobacterium flaccumfaciens.</title>
        <authorList>
            <person name="Osdaghi E."/>
            <person name="Taghavi S.M."/>
            <person name="Hamidizade M."/>
            <person name="Abachi H."/>
            <person name="Fazliarab A."/>
            <person name="Baeyen S."/>
            <person name="Portier P."/>
            <person name="Van Vaerenbergh J."/>
            <person name="Jacques M.-A."/>
        </authorList>
    </citation>
    <scope>NUCLEOTIDE SEQUENCE [LARGE SCALE GENOMIC DNA]</scope>
    <source>
        <strain evidence="1 2">LMG 3715</strain>
    </source>
</reference>
<proteinExistence type="predicted"/>
<dbReference type="GeneID" id="99622266"/>
<comment type="caution">
    <text evidence="1">The sequence shown here is derived from an EMBL/GenBank/DDBJ whole genome shotgun (WGS) entry which is preliminary data.</text>
</comment>
<evidence type="ECO:0000313" key="1">
    <source>
        <dbReference type="EMBL" id="MCX2849829.1"/>
    </source>
</evidence>
<protein>
    <submittedName>
        <fullName evidence="1">Uncharacterized protein</fullName>
    </submittedName>
</protein>
<gene>
    <name evidence="1" type="ORF">ORG12_14210</name>
</gene>
<sequence length="96" mass="9909">MSSPVPVVNVAVAAAAFAAASDEWAVALRLDPTAHQVELDLDFITNLPEAVAWVEIDRGSGEAIAVAAPNDRPDTMVAAASPAAPMDLRAVDALFL</sequence>
<accession>A0ABT3S6F7</accession>
<keyword evidence="2" id="KW-1185">Reference proteome</keyword>
<dbReference type="RefSeq" id="WP_139179641.1">
    <property type="nucleotide sequence ID" value="NZ_CP104934.1"/>
</dbReference>
<dbReference type="Proteomes" id="UP001207276">
    <property type="component" value="Unassembled WGS sequence"/>
</dbReference>